<protein>
    <recommendedName>
        <fullName evidence="7">Peptidase A1 domain-containing protein</fullName>
    </recommendedName>
</protein>
<dbReference type="InterPro" id="IPR032799">
    <property type="entry name" value="TAXi_C"/>
</dbReference>
<reference evidence="9" key="2">
    <citation type="journal article" date="2018" name="Plant J.">
        <title>The Sorghum bicolor reference genome: improved assembly, gene annotations, a transcriptome atlas, and signatures of genome organization.</title>
        <authorList>
            <person name="McCormick R.F."/>
            <person name="Truong S.K."/>
            <person name="Sreedasyam A."/>
            <person name="Jenkins J."/>
            <person name="Shu S."/>
            <person name="Sims D."/>
            <person name="Kennedy M."/>
            <person name="Amirebrahimi M."/>
            <person name="Weers B.D."/>
            <person name="McKinley B."/>
            <person name="Mattison A."/>
            <person name="Morishige D.T."/>
            <person name="Grimwood J."/>
            <person name="Schmutz J."/>
            <person name="Mullet J.E."/>
        </authorList>
    </citation>
    <scope>NUCLEOTIDE SEQUENCE [LARGE SCALE GENOMIC DNA]</scope>
    <source>
        <strain evidence="9">cv. BTx623</strain>
    </source>
</reference>
<evidence type="ECO:0000313" key="9">
    <source>
        <dbReference type="Proteomes" id="UP000000768"/>
    </source>
</evidence>
<evidence type="ECO:0000313" key="8">
    <source>
        <dbReference type="EMBL" id="OQU90045.1"/>
    </source>
</evidence>
<feature type="chain" id="PRO_5012845425" description="Peptidase A1 domain-containing protein" evidence="6">
    <location>
        <begin position="34"/>
        <end position="469"/>
    </location>
</feature>
<evidence type="ECO:0000256" key="4">
    <source>
        <dbReference type="ARBA" id="ARBA00022801"/>
    </source>
</evidence>
<evidence type="ECO:0000256" key="1">
    <source>
        <dbReference type="ARBA" id="ARBA00007447"/>
    </source>
</evidence>
<keyword evidence="3" id="KW-0064">Aspartyl protease</keyword>
<dbReference type="InterPro" id="IPR021109">
    <property type="entry name" value="Peptidase_aspartic_dom_sf"/>
</dbReference>
<proteinExistence type="inferred from homology"/>
<comment type="similarity">
    <text evidence="1">Belongs to the peptidase A1 family.</text>
</comment>
<evidence type="ECO:0000259" key="7">
    <source>
        <dbReference type="PROSITE" id="PS51767"/>
    </source>
</evidence>
<dbReference type="InterPro" id="IPR051708">
    <property type="entry name" value="Plant_Aspart_Prot_A1"/>
</dbReference>
<dbReference type="PANTHER" id="PTHR47967:SF27">
    <property type="entry name" value="OS07G0533600 PROTEIN"/>
    <property type="match status" value="1"/>
</dbReference>
<keyword evidence="9" id="KW-1185">Reference proteome</keyword>
<dbReference type="PROSITE" id="PS51767">
    <property type="entry name" value="PEPTIDASE_A1"/>
    <property type="match status" value="1"/>
</dbReference>
<dbReference type="OrthoDB" id="660550at2759"/>
<gene>
    <name evidence="8" type="ORF">SORBI_3002G325900</name>
</gene>
<dbReference type="InterPro" id="IPR033121">
    <property type="entry name" value="PEPTIDASE_A1"/>
</dbReference>
<dbReference type="SUPFAM" id="SSF50630">
    <property type="entry name" value="Acid proteases"/>
    <property type="match status" value="1"/>
</dbReference>
<dbReference type="eggNOG" id="KOG1339">
    <property type="taxonomic scope" value="Eukaryota"/>
</dbReference>
<dbReference type="GO" id="GO:0005576">
    <property type="term" value="C:extracellular region"/>
    <property type="evidence" value="ECO:0000318"/>
    <property type="project" value="GO_Central"/>
</dbReference>
<dbReference type="PANTHER" id="PTHR47967">
    <property type="entry name" value="OS07G0603500 PROTEIN-RELATED"/>
    <property type="match status" value="1"/>
</dbReference>
<dbReference type="Pfam" id="PF14543">
    <property type="entry name" value="TAXi_N"/>
    <property type="match status" value="1"/>
</dbReference>
<dbReference type="InterPro" id="IPR032861">
    <property type="entry name" value="TAXi_N"/>
</dbReference>
<dbReference type="FunFam" id="2.40.70.10:FF:000033">
    <property type="entry name" value="Aspartyl protease family protein"/>
    <property type="match status" value="1"/>
</dbReference>
<name>A0A1W0W6V2_SORBI</name>
<accession>A0A1W0W6V2</accession>
<evidence type="ECO:0000256" key="2">
    <source>
        <dbReference type="ARBA" id="ARBA00022670"/>
    </source>
</evidence>
<sequence>MTEPLVPSLMAAKRSLLLCLLLLLPSFAVPGHGQPSRGIRLELTHVDARGDFTGSDRVRRAADRSHRRVNGLLAAAPPPAASTLRSDGGGGGACAATAAASVHASTATYLVDFAIGTPPLALSAVLDTGSDLIWTQCDAPCRRCFPQPAPLYAPARSVTYANVSCGSRLCDALPSLRPSSRCSASASAPAPERGGCTYYYSYGDGSSTDGVLATETFTFGAGTTVHDLAFGCGTDNLGGTDNSSGLVGMGRGPLSLVSQLGVTKFSYCFTPFNDTTTSSPLFLGSSASLSPAAKSTPFVPSPSGPRRSSYYYLSLEGITVGDTLLPIDPAVFRLTASGRGGLIIDSGTTFTALEERAFVVLARAVAARVALPLASGAHLGLSVCFAAPQGRGPEAVDVPRLVLHFDGADMELPRSSAVVEDRVAGVACLGIVSARGMSVLGSMQQQNMHVRYDVGRDVLSFEPANCGEL</sequence>
<feature type="signal peptide" evidence="6">
    <location>
        <begin position="1"/>
        <end position="33"/>
    </location>
</feature>
<evidence type="ECO:0000256" key="5">
    <source>
        <dbReference type="ARBA" id="ARBA00023180"/>
    </source>
</evidence>
<dbReference type="GO" id="GO:0006508">
    <property type="term" value="P:proteolysis"/>
    <property type="evidence" value="ECO:0007669"/>
    <property type="project" value="UniProtKB-KW"/>
</dbReference>
<dbReference type="Gene3D" id="2.40.70.10">
    <property type="entry name" value="Acid Proteases"/>
    <property type="match status" value="2"/>
</dbReference>
<dbReference type="Pfam" id="PF14541">
    <property type="entry name" value="TAXi_C"/>
    <property type="match status" value="1"/>
</dbReference>
<dbReference type="InParanoid" id="A0A1W0W6V2"/>
<dbReference type="GO" id="GO:0004190">
    <property type="term" value="F:aspartic-type endopeptidase activity"/>
    <property type="evidence" value="ECO:0000318"/>
    <property type="project" value="GO_Central"/>
</dbReference>
<evidence type="ECO:0000256" key="3">
    <source>
        <dbReference type="ARBA" id="ARBA00022750"/>
    </source>
</evidence>
<evidence type="ECO:0000256" key="6">
    <source>
        <dbReference type="SAM" id="SignalP"/>
    </source>
</evidence>
<dbReference type="InterPro" id="IPR034161">
    <property type="entry name" value="Pepsin-like_plant"/>
</dbReference>
<keyword evidence="4" id="KW-0378">Hydrolase</keyword>
<dbReference type="OMA" id="FEPANCG"/>
<keyword evidence="2" id="KW-0645">Protease</keyword>
<reference evidence="8 9" key="1">
    <citation type="journal article" date="2009" name="Nature">
        <title>The Sorghum bicolor genome and the diversification of grasses.</title>
        <authorList>
            <person name="Paterson A.H."/>
            <person name="Bowers J.E."/>
            <person name="Bruggmann R."/>
            <person name="Dubchak I."/>
            <person name="Grimwood J."/>
            <person name="Gundlach H."/>
            <person name="Haberer G."/>
            <person name="Hellsten U."/>
            <person name="Mitros T."/>
            <person name="Poliakov A."/>
            <person name="Schmutz J."/>
            <person name="Spannagl M."/>
            <person name="Tang H."/>
            <person name="Wang X."/>
            <person name="Wicker T."/>
            <person name="Bharti A.K."/>
            <person name="Chapman J."/>
            <person name="Feltus F.A."/>
            <person name="Gowik U."/>
            <person name="Grigoriev I.V."/>
            <person name="Lyons E."/>
            <person name="Maher C.A."/>
            <person name="Martis M."/>
            <person name="Narechania A."/>
            <person name="Otillar R.P."/>
            <person name="Penning B.W."/>
            <person name="Salamov A.A."/>
            <person name="Wang Y."/>
            <person name="Zhang L."/>
            <person name="Carpita N.C."/>
            <person name="Freeling M."/>
            <person name="Gingle A.R."/>
            <person name="Hash C.T."/>
            <person name="Keller B."/>
            <person name="Klein P."/>
            <person name="Kresovich S."/>
            <person name="McCann M.C."/>
            <person name="Ming R."/>
            <person name="Peterson D.G."/>
            <person name="Mehboob-ur-Rahman"/>
            <person name="Ware D."/>
            <person name="Westhoff P."/>
            <person name="Mayer K.F."/>
            <person name="Messing J."/>
            <person name="Rokhsar D.S."/>
        </authorList>
    </citation>
    <scope>NUCLEOTIDE SEQUENCE [LARGE SCALE GENOMIC DNA]</scope>
    <source>
        <strain evidence="9">cv. BTx623</strain>
    </source>
</reference>
<dbReference type="EMBL" id="CM000761">
    <property type="protein sequence ID" value="OQU90045.1"/>
    <property type="molecule type" value="Genomic_DNA"/>
</dbReference>
<dbReference type="Gramene" id="OQU90045">
    <property type="protein sequence ID" value="OQU90045"/>
    <property type="gene ID" value="SORBI_3002G325900"/>
</dbReference>
<dbReference type="AlphaFoldDB" id="A0A1W0W6V2"/>
<feature type="domain" description="Peptidase A1" evidence="7">
    <location>
        <begin position="109"/>
        <end position="462"/>
    </location>
</feature>
<keyword evidence="5" id="KW-0325">Glycoprotein</keyword>
<organism evidence="8 9">
    <name type="scientific">Sorghum bicolor</name>
    <name type="common">Sorghum</name>
    <name type="synonym">Sorghum vulgare</name>
    <dbReference type="NCBI Taxonomy" id="4558"/>
    <lineage>
        <taxon>Eukaryota</taxon>
        <taxon>Viridiplantae</taxon>
        <taxon>Streptophyta</taxon>
        <taxon>Embryophyta</taxon>
        <taxon>Tracheophyta</taxon>
        <taxon>Spermatophyta</taxon>
        <taxon>Magnoliopsida</taxon>
        <taxon>Liliopsida</taxon>
        <taxon>Poales</taxon>
        <taxon>Poaceae</taxon>
        <taxon>PACMAD clade</taxon>
        <taxon>Panicoideae</taxon>
        <taxon>Andropogonodae</taxon>
        <taxon>Andropogoneae</taxon>
        <taxon>Sorghinae</taxon>
        <taxon>Sorghum</taxon>
    </lineage>
</organism>
<dbReference type="STRING" id="4558.A0A1W0W6V2"/>
<dbReference type="Proteomes" id="UP000000768">
    <property type="component" value="Chromosome 2"/>
</dbReference>
<keyword evidence="6" id="KW-0732">Signal</keyword>
<dbReference type="CDD" id="cd05476">
    <property type="entry name" value="pepsin_A_like_plant"/>
    <property type="match status" value="1"/>
</dbReference>